<proteinExistence type="predicted"/>
<evidence type="ECO:0000259" key="1">
    <source>
        <dbReference type="Pfam" id="PF09860"/>
    </source>
</evidence>
<dbReference type="STRING" id="336988.NT96_09060"/>
<dbReference type="InterPro" id="IPR018656">
    <property type="entry name" value="DUF2087"/>
</dbReference>
<dbReference type="AlphaFoldDB" id="G9WF45"/>
<feature type="domain" description="DUF2087" evidence="1">
    <location>
        <begin position="20"/>
        <end position="84"/>
    </location>
</feature>
<dbReference type="Proteomes" id="UP000004959">
    <property type="component" value="Chromosome"/>
</dbReference>
<protein>
    <recommendedName>
        <fullName evidence="1">DUF2087 domain-containing protein</fullName>
    </recommendedName>
</protein>
<evidence type="ECO:0000313" key="3">
    <source>
        <dbReference type="Proteomes" id="UP000004959"/>
    </source>
</evidence>
<gene>
    <name evidence="2" type="ORF">OKIT_0654</name>
</gene>
<dbReference type="PATRIC" id="fig|1045004.4.peg.654"/>
<reference evidence="2 3" key="1">
    <citation type="journal article" date="2012" name="PLoS ONE">
        <title>Functional divergence in the genus oenococcus as predicted by genome sequencing of the newly-described species, Oenococcus kitaharae.</title>
        <authorList>
            <person name="Borneman A.R."/>
            <person name="McCarthy J.M."/>
            <person name="Chambers P.J."/>
            <person name="Bartowsky E.J."/>
        </authorList>
    </citation>
    <scope>NUCLEOTIDE SEQUENCE [LARGE SCALE GENOMIC DNA]</scope>
    <source>
        <strain evidence="3">DSM17330</strain>
    </source>
</reference>
<comment type="caution">
    <text evidence="2">The sequence shown here is derived from an EMBL/GenBank/DDBJ whole genome shotgun (WGS) entry which is preliminary data.</text>
</comment>
<organism evidence="2 3">
    <name type="scientific">Oenococcus kitaharae DSM 17330</name>
    <dbReference type="NCBI Taxonomy" id="1045004"/>
    <lineage>
        <taxon>Bacteria</taxon>
        <taxon>Bacillati</taxon>
        <taxon>Bacillota</taxon>
        <taxon>Bacilli</taxon>
        <taxon>Lactobacillales</taxon>
        <taxon>Lactobacillaceae</taxon>
        <taxon>Oenococcus</taxon>
    </lineage>
</organism>
<dbReference type="OrthoDB" id="9789954at2"/>
<dbReference type="HOGENOM" id="CLU_146519_1_0_9"/>
<evidence type="ECO:0000313" key="2">
    <source>
        <dbReference type="EMBL" id="EHN58765.1"/>
    </source>
</evidence>
<dbReference type="RefSeq" id="WP_007745273.1">
    <property type="nucleotide sequence ID" value="NZ_CM001398.1"/>
</dbReference>
<keyword evidence="3" id="KW-1185">Reference proteome</keyword>
<dbReference type="EMBL" id="AFVZ01000001">
    <property type="protein sequence ID" value="EHN58765.1"/>
    <property type="molecule type" value="Genomic_DNA"/>
</dbReference>
<dbReference type="Pfam" id="PF09860">
    <property type="entry name" value="DUF2087"/>
    <property type="match status" value="1"/>
</dbReference>
<sequence length="90" mass="10558">MNNSETIVKNYMNDDLIFMLPKKRNRLTEVLAYIADKIPAGELSETDINAQIQRVISFPDYVSVRRDLVDFAFFKRTDDGRVYEKIQQPK</sequence>
<name>G9WF45_9LACO</name>
<accession>G9WF45</accession>